<gene>
    <name evidence="1" type="ORF">IHE39_26255</name>
</gene>
<comment type="caution">
    <text evidence="1">The sequence shown here is derived from an EMBL/GenBank/DDBJ whole genome shotgun (WGS) entry which is preliminary data.</text>
</comment>
<sequence>MFELLDELVLVEVLVEELVPELLWESLSVVQLPLEQLFERELDLLVDFETVTDLLPTRMRPSLAERAVRSPGADTIGAASAAETTATVARMLAAKANVPRPAMAPCSFPAGGPKRAAIRAFEHGRAARVNSPFGAIVPG</sequence>
<evidence type="ECO:0000313" key="2">
    <source>
        <dbReference type="Proteomes" id="UP000598227"/>
    </source>
</evidence>
<accession>A0ABR9GVT6</accession>
<dbReference type="Proteomes" id="UP000598227">
    <property type="component" value="Unassembled WGS sequence"/>
</dbReference>
<reference evidence="1 2" key="1">
    <citation type="submission" date="2020-09" db="EMBL/GenBank/DDBJ databases">
        <title>Draft Genome Sequence of Aminobacter carboxidus type strain DSM 1086, a soil Gram-negative carboxydobacterium.</title>
        <authorList>
            <person name="Turrini P."/>
            <person name="Tescari M."/>
            <person name="Artuso I."/>
            <person name="Lugli G.A."/>
            <person name="Frangipani E."/>
            <person name="Ventura M."/>
            <person name="Visca P."/>
        </authorList>
    </citation>
    <scope>NUCLEOTIDE SEQUENCE [LARGE SCALE GENOMIC DNA]</scope>
    <source>
        <strain evidence="1 2">DSM 1086</strain>
    </source>
</reference>
<keyword evidence="2" id="KW-1185">Reference proteome</keyword>
<dbReference type="RefSeq" id="WP_192568565.1">
    <property type="nucleotide sequence ID" value="NZ_JACZEP010000013.1"/>
</dbReference>
<evidence type="ECO:0000313" key="1">
    <source>
        <dbReference type="EMBL" id="MBE1207797.1"/>
    </source>
</evidence>
<protein>
    <submittedName>
        <fullName evidence="1">Uncharacterized protein</fullName>
    </submittedName>
</protein>
<organism evidence="1 2">
    <name type="scientific">Aminobacter carboxidus</name>
    <dbReference type="NCBI Taxonomy" id="376165"/>
    <lineage>
        <taxon>Bacteria</taxon>
        <taxon>Pseudomonadati</taxon>
        <taxon>Pseudomonadota</taxon>
        <taxon>Alphaproteobacteria</taxon>
        <taxon>Hyphomicrobiales</taxon>
        <taxon>Phyllobacteriaceae</taxon>
        <taxon>Aminobacter</taxon>
    </lineage>
</organism>
<name>A0ABR9GVT6_9HYPH</name>
<proteinExistence type="predicted"/>
<dbReference type="EMBL" id="JACZEP010000013">
    <property type="protein sequence ID" value="MBE1207797.1"/>
    <property type="molecule type" value="Genomic_DNA"/>
</dbReference>